<dbReference type="OMA" id="THMRLEP"/>
<evidence type="ECO:0000313" key="2">
    <source>
        <dbReference type="Proteomes" id="UP000186817"/>
    </source>
</evidence>
<accession>A0A1Q9EJ61</accession>
<dbReference type="Proteomes" id="UP000186817">
    <property type="component" value="Unassembled WGS sequence"/>
</dbReference>
<gene>
    <name evidence="1" type="ORF">AK812_SmicGene9104</name>
</gene>
<evidence type="ECO:0000313" key="1">
    <source>
        <dbReference type="EMBL" id="OLQ07469.1"/>
    </source>
</evidence>
<dbReference type="AlphaFoldDB" id="A0A1Q9EJ61"/>
<reference evidence="1 2" key="1">
    <citation type="submission" date="2016-02" db="EMBL/GenBank/DDBJ databases">
        <title>Genome analysis of coral dinoflagellate symbionts highlights evolutionary adaptations to a symbiotic lifestyle.</title>
        <authorList>
            <person name="Aranda M."/>
            <person name="Li Y."/>
            <person name="Liew Y.J."/>
            <person name="Baumgarten S."/>
            <person name="Simakov O."/>
            <person name="Wilson M."/>
            <person name="Piel J."/>
            <person name="Ashoor H."/>
            <person name="Bougouffa S."/>
            <person name="Bajic V.B."/>
            <person name="Ryu T."/>
            <person name="Ravasi T."/>
            <person name="Bayer T."/>
            <person name="Micklem G."/>
            <person name="Kim H."/>
            <person name="Bhak J."/>
            <person name="Lajeunesse T.C."/>
            <person name="Voolstra C.R."/>
        </authorList>
    </citation>
    <scope>NUCLEOTIDE SEQUENCE [LARGE SCALE GENOMIC DNA]</scope>
    <source>
        <strain evidence="1 2">CCMP2467</strain>
    </source>
</reference>
<protein>
    <submittedName>
        <fullName evidence="1">Uncharacterized protein</fullName>
    </submittedName>
</protein>
<name>A0A1Q9EJ61_SYMMI</name>
<proteinExistence type="predicted"/>
<comment type="caution">
    <text evidence="1">The sequence shown here is derived from an EMBL/GenBank/DDBJ whole genome shotgun (WGS) entry which is preliminary data.</text>
</comment>
<keyword evidence="2" id="KW-1185">Reference proteome</keyword>
<organism evidence="1 2">
    <name type="scientific">Symbiodinium microadriaticum</name>
    <name type="common">Dinoflagellate</name>
    <name type="synonym">Zooxanthella microadriatica</name>
    <dbReference type="NCBI Taxonomy" id="2951"/>
    <lineage>
        <taxon>Eukaryota</taxon>
        <taxon>Sar</taxon>
        <taxon>Alveolata</taxon>
        <taxon>Dinophyceae</taxon>
        <taxon>Suessiales</taxon>
        <taxon>Symbiodiniaceae</taxon>
        <taxon>Symbiodinium</taxon>
    </lineage>
</organism>
<dbReference type="EMBL" id="LSRX01000137">
    <property type="protein sequence ID" value="OLQ07469.1"/>
    <property type="molecule type" value="Genomic_DNA"/>
</dbReference>
<dbReference type="OrthoDB" id="410177at2759"/>
<sequence length="239" mass="27194">MIPAQRMAMLSRTQLHAGAAVPHRKFAFRDDQPEMYFRVKGEGVNMAKLAGGVFLRTERRQDTFLEGMGPKSIDNCLKAVVLVNKFAQEKRKEESTGEVPWFHRVGFVPQLRKTGTSYWLSMKVVGIKGPYTPYDAPEQERLRVGQETKIDQLTGAVRTCWTRRCAGERSEPLVCAMGPRSVSLAVKSMARCLKEMNERKGVLRLFLCHPDMIEEVLPENGNSVVMTHMRLEPRPRETE</sequence>